<evidence type="ECO:0000313" key="2">
    <source>
        <dbReference type="Proteomes" id="UP000701853"/>
    </source>
</evidence>
<evidence type="ECO:0000313" key="1">
    <source>
        <dbReference type="EMBL" id="KAG8472315.1"/>
    </source>
</evidence>
<sequence>MIDSPYLSAAKEDKKHLTKTIDKCYNDQKYFQIQAGIDLMSTARHALQDQTYTLYTDGRRIIADKNSVRQKSRDEESIQLLKKIADMELDDFPSNITEEIKNTWKAWNSPEPSPESLHLDEIETLNLDNIQEG</sequence>
<organism evidence="1 2">
    <name type="scientific">Gossypium anomalum</name>
    <dbReference type="NCBI Taxonomy" id="47600"/>
    <lineage>
        <taxon>Eukaryota</taxon>
        <taxon>Viridiplantae</taxon>
        <taxon>Streptophyta</taxon>
        <taxon>Embryophyta</taxon>
        <taxon>Tracheophyta</taxon>
        <taxon>Spermatophyta</taxon>
        <taxon>Magnoliopsida</taxon>
        <taxon>eudicotyledons</taxon>
        <taxon>Gunneridae</taxon>
        <taxon>Pentapetalae</taxon>
        <taxon>rosids</taxon>
        <taxon>malvids</taxon>
        <taxon>Malvales</taxon>
        <taxon>Malvaceae</taxon>
        <taxon>Malvoideae</taxon>
        <taxon>Gossypium</taxon>
    </lineage>
</organism>
<proteinExistence type="predicted"/>
<name>A0A8J5Y5P6_9ROSI</name>
<keyword evidence="2" id="KW-1185">Reference proteome</keyword>
<dbReference type="EMBL" id="JAHUZN010000013">
    <property type="protein sequence ID" value="KAG8472315.1"/>
    <property type="molecule type" value="Genomic_DNA"/>
</dbReference>
<comment type="caution">
    <text evidence="1">The sequence shown here is derived from an EMBL/GenBank/DDBJ whole genome shotgun (WGS) entry which is preliminary data.</text>
</comment>
<gene>
    <name evidence="1" type="ORF">CXB51_034263</name>
</gene>
<accession>A0A8J5Y5P6</accession>
<protein>
    <submittedName>
        <fullName evidence="1">Uncharacterized protein</fullName>
    </submittedName>
</protein>
<dbReference type="Proteomes" id="UP000701853">
    <property type="component" value="Chromosome 13"/>
</dbReference>
<reference evidence="1 2" key="1">
    <citation type="journal article" date="2021" name="bioRxiv">
        <title>The Gossypium anomalum genome as a resource for cotton improvement and evolutionary analysis of hybrid incompatibility.</title>
        <authorList>
            <person name="Grover C.E."/>
            <person name="Yuan D."/>
            <person name="Arick M.A."/>
            <person name="Miller E.R."/>
            <person name="Hu G."/>
            <person name="Peterson D.G."/>
            <person name="Wendel J.F."/>
            <person name="Udall J.A."/>
        </authorList>
    </citation>
    <scope>NUCLEOTIDE SEQUENCE [LARGE SCALE GENOMIC DNA]</scope>
    <source>
        <strain evidence="1">JFW-Udall</strain>
        <tissue evidence="1">Leaf</tissue>
    </source>
</reference>
<dbReference type="OrthoDB" id="990685at2759"/>
<dbReference type="AlphaFoldDB" id="A0A8J5Y5P6"/>